<dbReference type="InterPro" id="IPR029523">
    <property type="entry name" value="INO80B/Ies2"/>
</dbReference>
<keyword evidence="1" id="KW-0175">Coiled coil</keyword>
<gene>
    <name evidence="3" type="ORF">GH714_025482</name>
</gene>
<keyword evidence="4" id="KW-1185">Reference proteome</keyword>
<organism evidence="3 4">
    <name type="scientific">Hevea brasiliensis</name>
    <name type="common">Para rubber tree</name>
    <name type="synonym">Siphonia brasiliensis</name>
    <dbReference type="NCBI Taxonomy" id="3981"/>
    <lineage>
        <taxon>Eukaryota</taxon>
        <taxon>Viridiplantae</taxon>
        <taxon>Streptophyta</taxon>
        <taxon>Embryophyta</taxon>
        <taxon>Tracheophyta</taxon>
        <taxon>Spermatophyta</taxon>
        <taxon>Magnoliopsida</taxon>
        <taxon>eudicotyledons</taxon>
        <taxon>Gunneridae</taxon>
        <taxon>Pentapetalae</taxon>
        <taxon>rosids</taxon>
        <taxon>fabids</taxon>
        <taxon>Malpighiales</taxon>
        <taxon>Euphorbiaceae</taxon>
        <taxon>Crotonoideae</taxon>
        <taxon>Micrandreae</taxon>
        <taxon>Hevea</taxon>
    </lineage>
</organism>
<evidence type="ECO:0000313" key="3">
    <source>
        <dbReference type="EMBL" id="KAF2289047.1"/>
    </source>
</evidence>
<dbReference type="AlphaFoldDB" id="A0A6A6KJS5"/>
<dbReference type="GO" id="GO:0031011">
    <property type="term" value="C:Ino80 complex"/>
    <property type="evidence" value="ECO:0007669"/>
    <property type="project" value="InterPro"/>
</dbReference>
<proteinExistence type="predicted"/>
<dbReference type="Pfam" id="PF04795">
    <property type="entry name" value="PAPA-1"/>
    <property type="match status" value="1"/>
</dbReference>
<reference evidence="3 4" key="1">
    <citation type="journal article" date="2020" name="Mol. Plant">
        <title>The Chromosome-Based Rubber Tree Genome Provides New Insights into Spurge Genome Evolution and Rubber Biosynthesis.</title>
        <authorList>
            <person name="Liu J."/>
            <person name="Shi C."/>
            <person name="Shi C.C."/>
            <person name="Li W."/>
            <person name="Zhang Q.J."/>
            <person name="Zhang Y."/>
            <person name="Li K."/>
            <person name="Lu H.F."/>
            <person name="Shi C."/>
            <person name="Zhu S.T."/>
            <person name="Xiao Z.Y."/>
            <person name="Nan H."/>
            <person name="Yue Y."/>
            <person name="Zhu X.G."/>
            <person name="Wu Y."/>
            <person name="Hong X.N."/>
            <person name="Fan G.Y."/>
            <person name="Tong Y."/>
            <person name="Zhang D."/>
            <person name="Mao C.L."/>
            <person name="Liu Y.L."/>
            <person name="Hao S.J."/>
            <person name="Liu W.Q."/>
            <person name="Lv M.Q."/>
            <person name="Zhang H.B."/>
            <person name="Liu Y."/>
            <person name="Hu-Tang G.R."/>
            <person name="Wang J.P."/>
            <person name="Wang J.H."/>
            <person name="Sun Y.H."/>
            <person name="Ni S.B."/>
            <person name="Chen W.B."/>
            <person name="Zhang X.C."/>
            <person name="Jiao Y.N."/>
            <person name="Eichler E.E."/>
            <person name="Li G.H."/>
            <person name="Liu X."/>
            <person name="Gao L.Z."/>
        </authorList>
    </citation>
    <scope>NUCLEOTIDE SEQUENCE [LARGE SCALE GENOMIC DNA]</scope>
    <source>
        <strain evidence="4">cv. GT1</strain>
        <tissue evidence="3">Leaf</tissue>
    </source>
</reference>
<protein>
    <recommendedName>
        <fullName evidence="2">INO80 complex subunit B-like conserved region domain-containing protein</fullName>
    </recommendedName>
</protein>
<dbReference type="InterPro" id="IPR007529">
    <property type="entry name" value="Znf_HIT"/>
</dbReference>
<evidence type="ECO:0000256" key="1">
    <source>
        <dbReference type="SAM" id="Coils"/>
    </source>
</evidence>
<comment type="caution">
    <text evidence="3">The sequence shown here is derived from an EMBL/GenBank/DDBJ whole genome shotgun (WGS) entry which is preliminary data.</text>
</comment>
<feature type="coiled-coil region" evidence="1">
    <location>
        <begin position="273"/>
        <end position="332"/>
    </location>
</feature>
<dbReference type="GO" id="GO:0006338">
    <property type="term" value="P:chromatin remodeling"/>
    <property type="evidence" value="ECO:0007669"/>
    <property type="project" value="InterPro"/>
</dbReference>
<dbReference type="CDD" id="cd23021">
    <property type="entry name" value="zf-HIT_IN80B"/>
    <property type="match status" value="1"/>
</dbReference>
<dbReference type="PANTHER" id="PTHR21561">
    <property type="entry name" value="INO80 COMPLEX SUBUNIT B"/>
    <property type="match status" value="1"/>
</dbReference>
<dbReference type="Proteomes" id="UP000467840">
    <property type="component" value="Chromosome 8"/>
</dbReference>
<dbReference type="InterPro" id="IPR006880">
    <property type="entry name" value="INO80B_C"/>
</dbReference>
<dbReference type="EMBL" id="JAAGAX010000016">
    <property type="protein sequence ID" value="KAF2289047.1"/>
    <property type="molecule type" value="Genomic_DNA"/>
</dbReference>
<dbReference type="Pfam" id="PF04438">
    <property type="entry name" value="zf-HIT"/>
    <property type="match status" value="1"/>
</dbReference>
<evidence type="ECO:0000313" key="4">
    <source>
        <dbReference type="Proteomes" id="UP000467840"/>
    </source>
</evidence>
<sequence length="418" mass="47120">MESFGEASFSGVNFSVKKKRSSVSRRPCSDSQKFSQIHTLLPQFTQSLGSCYNEEESEAKVGSDGLRSQNKLKKLKLKLGGVTHTIHAKYASESSSCFDIHQPQEKFLFQESSFRKDHSMRGKMHGESFYVNETCKNEPARKSKRIPKRRVMDMGFNEDDDADEEIRYLGRISDSKVSSDGRQMEDEIYADMRDYRLSNSGKDGATKLRSEKFYDDGDYVEDEKLISDDEPGYKSKKLGFVEGRNKNNASLIEFPNGLPPAPPKKQKVKLSEVEQQLKKAEAAQRRRIQSEKAAREAEAEAIRKILGQDSGRKKKEEKMKKLHDELAQGRAAKSSTLGLNTIRWVLGPTGTVVIFSDDIGLPNIFNSVPCSYPPPREKCAGPNCTNVYKYRDSKSNLPLCSLHCYKAIHGKVQALITC</sequence>
<dbReference type="SMART" id="SM01406">
    <property type="entry name" value="PAPA-1"/>
    <property type="match status" value="1"/>
</dbReference>
<accession>A0A6A6KJS5</accession>
<dbReference type="PANTHER" id="PTHR21561:SF16">
    <property type="entry name" value="PAPA-1-LIKE FAMILY PROTEIN _ ZINC FINGER (HIT TYPE) FAMILY PROTEIN"/>
    <property type="match status" value="1"/>
</dbReference>
<feature type="domain" description="INO80 complex subunit B-like conserved region" evidence="2">
    <location>
        <begin position="274"/>
        <end position="359"/>
    </location>
</feature>
<evidence type="ECO:0000259" key="2">
    <source>
        <dbReference type="SMART" id="SM01406"/>
    </source>
</evidence>
<name>A0A6A6KJS5_HEVBR</name>